<accession>A0A2P5I523</accession>
<proteinExistence type="predicted"/>
<evidence type="ECO:0000313" key="2">
    <source>
        <dbReference type="EMBL" id="POS77608.1"/>
    </source>
</evidence>
<sequence length="87" mass="9665">MVLKSDLRARRPIKQASTAHRGGTIQYLTASIAVTTDHLGTDLHAVAVFVFVFVFTNPRSAERQQLVSEHHTTLTQRSHKSRAALVD</sequence>
<comment type="caution">
    <text evidence="2">The sequence shown here is derived from an EMBL/GenBank/DDBJ whole genome shotgun (WGS) entry which is preliminary data.</text>
</comment>
<name>A0A2P5I523_DIAHE</name>
<dbReference type="Proteomes" id="UP000094444">
    <property type="component" value="Unassembled WGS sequence"/>
</dbReference>
<evidence type="ECO:0000256" key="1">
    <source>
        <dbReference type="SAM" id="MobiDB-lite"/>
    </source>
</evidence>
<reference evidence="2" key="1">
    <citation type="submission" date="2017-09" db="EMBL/GenBank/DDBJ databases">
        <title>Polyketide synthases of a Diaporthe helianthi virulent isolate.</title>
        <authorList>
            <person name="Baroncelli R."/>
        </authorList>
    </citation>
    <scope>NUCLEOTIDE SEQUENCE [LARGE SCALE GENOMIC DNA]</scope>
    <source>
        <strain evidence="2">7/96</strain>
    </source>
</reference>
<evidence type="ECO:0000313" key="3">
    <source>
        <dbReference type="Proteomes" id="UP000094444"/>
    </source>
</evidence>
<keyword evidence="3" id="KW-1185">Reference proteome</keyword>
<dbReference type="AlphaFoldDB" id="A0A2P5I523"/>
<gene>
    <name evidence="2" type="ORF">DHEL01_v204000</name>
</gene>
<dbReference type="EMBL" id="MAVT02000255">
    <property type="protein sequence ID" value="POS77608.1"/>
    <property type="molecule type" value="Genomic_DNA"/>
</dbReference>
<feature type="region of interest" description="Disordered" evidence="1">
    <location>
        <begin position="66"/>
        <end position="87"/>
    </location>
</feature>
<protein>
    <submittedName>
        <fullName evidence="2">Uncharacterized protein</fullName>
    </submittedName>
</protein>
<feature type="compositionally biased region" description="Basic residues" evidence="1">
    <location>
        <begin position="77"/>
        <end position="87"/>
    </location>
</feature>
<organism evidence="2 3">
    <name type="scientific">Diaporthe helianthi</name>
    <dbReference type="NCBI Taxonomy" id="158607"/>
    <lineage>
        <taxon>Eukaryota</taxon>
        <taxon>Fungi</taxon>
        <taxon>Dikarya</taxon>
        <taxon>Ascomycota</taxon>
        <taxon>Pezizomycotina</taxon>
        <taxon>Sordariomycetes</taxon>
        <taxon>Sordariomycetidae</taxon>
        <taxon>Diaporthales</taxon>
        <taxon>Diaporthaceae</taxon>
        <taxon>Diaporthe</taxon>
    </lineage>
</organism>
<dbReference type="InParanoid" id="A0A2P5I523"/>